<gene>
    <name evidence="1" type="ORF">PAC_14533</name>
</gene>
<reference evidence="1 2" key="1">
    <citation type="submission" date="2016-03" db="EMBL/GenBank/DDBJ databases">
        <authorList>
            <person name="Ploux O."/>
        </authorList>
    </citation>
    <scope>NUCLEOTIDE SEQUENCE [LARGE SCALE GENOMIC DNA]</scope>
    <source>
        <strain evidence="1 2">UAMH 11012</strain>
    </source>
</reference>
<accession>A0A1L7XHW5</accession>
<evidence type="ECO:0000313" key="1">
    <source>
        <dbReference type="EMBL" id="CZR64635.1"/>
    </source>
</evidence>
<sequence length="164" mass="18277">MLRICPSGRQRGVEGMISEQRYLQSPQLASTIFRKYSPSITQHPRNTLVIKTPSSLAPQHRAFSTTNDLQQYQNPKPEKGQHEEPNLIQLSSLSDLIGSLICAFLLWDIWPTREHGVYPLGKVRVGEQEAEMRNYSLIGDLLGLTQTDSERVADGDGAETGGVD</sequence>
<dbReference type="Proteomes" id="UP000184330">
    <property type="component" value="Unassembled WGS sequence"/>
</dbReference>
<name>A0A1L7XHW5_9HELO</name>
<proteinExistence type="predicted"/>
<evidence type="ECO:0000313" key="2">
    <source>
        <dbReference type="Proteomes" id="UP000184330"/>
    </source>
</evidence>
<dbReference type="EMBL" id="FJOG01000027">
    <property type="protein sequence ID" value="CZR64635.1"/>
    <property type="molecule type" value="Genomic_DNA"/>
</dbReference>
<protein>
    <submittedName>
        <fullName evidence="1">Uncharacterized protein</fullName>
    </submittedName>
</protein>
<keyword evidence="2" id="KW-1185">Reference proteome</keyword>
<dbReference type="AlphaFoldDB" id="A0A1L7XHW5"/>
<organism evidence="1 2">
    <name type="scientific">Phialocephala subalpina</name>
    <dbReference type="NCBI Taxonomy" id="576137"/>
    <lineage>
        <taxon>Eukaryota</taxon>
        <taxon>Fungi</taxon>
        <taxon>Dikarya</taxon>
        <taxon>Ascomycota</taxon>
        <taxon>Pezizomycotina</taxon>
        <taxon>Leotiomycetes</taxon>
        <taxon>Helotiales</taxon>
        <taxon>Mollisiaceae</taxon>
        <taxon>Phialocephala</taxon>
        <taxon>Phialocephala fortinii species complex</taxon>
    </lineage>
</organism>